<organism evidence="3 4">
    <name type="scientific">Stenotrophobium rhamnosiphilum</name>
    <dbReference type="NCBI Taxonomy" id="2029166"/>
    <lineage>
        <taxon>Bacteria</taxon>
        <taxon>Pseudomonadati</taxon>
        <taxon>Pseudomonadota</taxon>
        <taxon>Gammaproteobacteria</taxon>
        <taxon>Nevskiales</taxon>
        <taxon>Nevskiaceae</taxon>
        <taxon>Stenotrophobium</taxon>
    </lineage>
</organism>
<dbReference type="InterPro" id="IPR050190">
    <property type="entry name" value="UPF0213_domain"/>
</dbReference>
<evidence type="ECO:0000259" key="2">
    <source>
        <dbReference type="PROSITE" id="PS50164"/>
    </source>
</evidence>
<dbReference type="EMBL" id="QANS01000007">
    <property type="protein sequence ID" value="PTU30216.1"/>
    <property type="molecule type" value="Genomic_DNA"/>
</dbReference>
<dbReference type="AlphaFoldDB" id="A0A2T5MCC5"/>
<name>A0A2T5MCC5_9GAMM</name>
<feature type="domain" description="GIY-YIG" evidence="2">
    <location>
        <begin position="6"/>
        <end position="81"/>
    </location>
</feature>
<dbReference type="SUPFAM" id="SSF82771">
    <property type="entry name" value="GIY-YIG endonuclease"/>
    <property type="match status" value="1"/>
</dbReference>
<dbReference type="Pfam" id="PF01541">
    <property type="entry name" value="GIY-YIG"/>
    <property type="match status" value="1"/>
</dbReference>
<dbReference type="PANTHER" id="PTHR34477:SF1">
    <property type="entry name" value="UPF0213 PROTEIN YHBQ"/>
    <property type="match status" value="1"/>
</dbReference>
<dbReference type="PANTHER" id="PTHR34477">
    <property type="entry name" value="UPF0213 PROTEIN YHBQ"/>
    <property type="match status" value="1"/>
</dbReference>
<dbReference type="Proteomes" id="UP000244248">
    <property type="component" value="Unassembled WGS sequence"/>
</dbReference>
<comment type="similarity">
    <text evidence="1">Belongs to the UPF0213 family.</text>
</comment>
<evidence type="ECO:0000313" key="3">
    <source>
        <dbReference type="EMBL" id="PTU30216.1"/>
    </source>
</evidence>
<evidence type="ECO:0000256" key="1">
    <source>
        <dbReference type="ARBA" id="ARBA00007435"/>
    </source>
</evidence>
<accession>A0A2T5MCC5</accession>
<proteinExistence type="inferred from homology"/>
<sequence length="91" mass="10127">MSKAASSWFVYMLECKGSRIYTGITVDVEARYAKHCSGQGAAFTRMHKPVRVVAVMPCADRSEASKAEAQLKKLLRPAKLLWAAEWPWVGP</sequence>
<dbReference type="PROSITE" id="PS50164">
    <property type="entry name" value="GIY_YIG"/>
    <property type="match status" value="1"/>
</dbReference>
<dbReference type="InterPro" id="IPR000305">
    <property type="entry name" value="GIY-YIG_endonuc"/>
</dbReference>
<protein>
    <recommendedName>
        <fullName evidence="2">GIY-YIG domain-containing protein</fullName>
    </recommendedName>
</protein>
<comment type="caution">
    <text evidence="3">The sequence shown here is derived from an EMBL/GenBank/DDBJ whole genome shotgun (WGS) entry which is preliminary data.</text>
</comment>
<dbReference type="InterPro" id="IPR035901">
    <property type="entry name" value="GIY-YIG_endonuc_sf"/>
</dbReference>
<gene>
    <name evidence="3" type="ORF">CJD38_16305</name>
</gene>
<evidence type="ECO:0000313" key="4">
    <source>
        <dbReference type="Proteomes" id="UP000244248"/>
    </source>
</evidence>
<reference evidence="3 4" key="1">
    <citation type="submission" date="2018-04" db="EMBL/GenBank/DDBJ databases">
        <title>Novel species isolated from glacier.</title>
        <authorList>
            <person name="Liu Q."/>
            <person name="Xin Y.-H."/>
        </authorList>
    </citation>
    <scope>NUCLEOTIDE SEQUENCE [LARGE SCALE GENOMIC DNA]</scope>
    <source>
        <strain evidence="3 4">GT1R17</strain>
    </source>
</reference>
<keyword evidence="4" id="KW-1185">Reference proteome</keyword>
<dbReference type="CDD" id="cd10456">
    <property type="entry name" value="GIY-YIG_UPF0213"/>
    <property type="match status" value="1"/>
</dbReference>
<dbReference type="OrthoDB" id="9797095at2"/>
<dbReference type="Gene3D" id="3.40.1440.10">
    <property type="entry name" value="GIY-YIG endonuclease"/>
    <property type="match status" value="1"/>
</dbReference>